<accession>A0ACB9BC60</accession>
<protein>
    <submittedName>
        <fullName evidence="1">Uncharacterized protein</fullName>
    </submittedName>
</protein>
<gene>
    <name evidence="1" type="ORF">L6452_20414</name>
</gene>
<name>A0ACB9BC60_ARCLA</name>
<sequence length="292" mass="33130">MILNPIRLCSNSKNKISYHDVHGTFQIPLRSQMTFRNAMNIEAANLSYLMILRKKVIGVGTSTTPQETRNDWSFNQCEFYISHTRRYDKIATSMFIAYPGYLAGAFRRSLCASCQLMLLHHPWLSAAPGLMQARVLLQATSGSFSAQAGKFKILSYHTPPPASANDPPGKDFRVLSAMISTKLHHCRQPLLHRQAAAHHQFLQHLLITDTTTTTMDKTHILPTAEPHLPVSLLRHLPPDIITSLRPVVFRLCRHQNYRLWILLHPPQLTTLRHRAMVAIAVRRVMGLPLDPL</sequence>
<dbReference type="EMBL" id="CM042052">
    <property type="protein sequence ID" value="KAI3719514.1"/>
    <property type="molecule type" value="Genomic_DNA"/>
</dbReference>
<comment type="caution">
    <text evidence="1">The sequence shown here is derived from an EMBL/GenBank/DDBJ whole genome shotgun (WGS) entry which is preliminary data.</text>
</comment>
<reference evidence="1 2" key="2">
    <citation type="journal article" date="2022" name="Mol. Ecol. Resour.">
        <title>The genomes of chicory, endive, great burdock and yacon provide insights into Asteraceae paleo-polyploidization history and plant inulin production.</title>
        <authorList>
            <person name="Fan W."/>
            <person name="Wang S."/>
            <person name="Wang H."/>
            <person name="Wang A."/>
            <person name="Jiang F."/>
            <person name="Liu H."/>
            <person name="Zhao H."/>
            <person name="Xu D."/>
            <person name="Zhang Y."/>
        </authorList>
    </citation>
    <scope>NUCLEOTIDE SEQUENCE [LARGE SCALE GENOMIC DNA]</scope>
    <source>
        <strain evidence="2">cv. Niubang</strain>
    </source>
</reference>
<keyword evidence="2" id="KW-1185">Reference proteome</keyword>
<evidence type="ECO:0000313" key="2">
    <source>
        <dbReference type="Proteomes" id="UP001055879"/>
    </source>
</evidence>
<reference evidence="2" key="1">
    <citation type="journal article" date="2022" name="Mol. Ecol. Resour.">
        <title>The genomes of chicory, endive, great burdock and yacon provide insights into Asteraceae palaeo-polyploidization history and plant inulin production.</title>
        <authorList>
            <person name="Fan W."/>
            <person name="Wang S."/>
            <person name="Wang H."/>
            <person name="Wang A."/>
            <person name="Jiang F."/>
            <person name="Liu H."/>
            <person name="Zhao H."/>
            <person name="Xu D."/>
            <person name="Zhang Y."/>
        </authorList>
    </citation>
    <scope>NUCLEOTIDE SEQUENCE [LARGE SCALE GENOMIC DNA]</scope>
    <source>
        <strain evidence="2">cv. Niubang</strain>
    </source>
</reference>
<proteinExistence type="predicted"/>
<evidence type="ECO:0000313" key="1">
    <source>
        <dbReference type="EMBL" id="KAI3719514.1"/>
    </source>
</evidence>
<dbReference type="Proteomes" id="UP001055879">
    <property type="component" value="Linkage Group LG06"/>
</dbReference>
<organism evidence="1 2">
    <name type="scientific">Arctium lappa</name>
    <name type="common">Greater burdock</name>
    <name type="synonym">Lappa major</name>
    <dbReference type="NCBI Taxonomy" id="4217"/>
    <lineage>
        <taxon>Eukaryota</taxon>
        <taxon>Viridiplantae</taxon>
        <taxon>Streptophyta</taxon>
        <taxon>Embryophyta</taxon>
        <taxon>Tracheophyta</taxon>
        <taxon>Spermatophyta</taxon>
        <taxon>Magnoliopsida</taxon>
        <taxon>eudicotyledons</taxon>
        <taxon>Gunneridae</taxon>
        <taxon>Pentapetalae</taxon>
        <taxon>asterids</taxon>
        <taxon>campanulids</taxon>
        <taxon>Asterales</taxon>
        <taxon>Asteraceae</taxon>
        <taxon>Carduoideae</taxon>
        <taxon>Cardueae</taxon>
        <taxon>Arctiinae</taxon>
        <taxon>Arctium</taxon>
    </lineage>
</organism>